<evidence type="ECO:0000256" key="7">
    <source>
        <dbReference type="SAM" id="Phobius"/>
    </source>
</evidence>
<evidence type="ECO:0000313" key="9">
    <source>
        <dbReference type="Proteomes" id="UP000019102"/>
    </source>
</evidence>
<comment type="subcellular location">
    <subcellularLocation>
        <location evidence="1">Cell membrane</location>
        <topology evidence="1">Multi-pass membrane protein</topology>
    </subcellularLocation>
</comment>
<dbReference type="PANTHER" id="PTHR43005">
    <property type="entry name" value="BLR7065 PROTEIN"/>
    <property type="match status" value="1"/>
</dbReference>
<dbReference type="PANTHER" id="PTHR43005:SF1">
    <property type="entry name" value="SPERMIDINE_PUTRESCINE TRANSPORT SYSTEM PERMEASE PROTEIN"/>
    <property type="match status" value="1"/>
</dbReference>
<keyword evidence="9" id="KW-1185">Reference proteome</keyword>
<reference evidence="8 9" key="1">
    <citation type="journal article" date="2014" name="Genome Announc.">
        <title>Draft Genome Sequence of the Boron-Tolerant and Moderately Halotolerant Bacterium Gracilibacillus boraciitolerans JCM 21714T.</title>
        <authorList>
            <person name="Ahmed I."/>
            <person name="Oshima K."/>
            <person name="Suda W."/>
            <person name="Kitamura K."/>
            <person name="Iida T."/>
            <person name="Ohmori Y."/>
            <person name="Fujiwara T."/>
            <person name="Hattori M."/>
            <person name="Ohkuma M."/>
        </authorList>
    </citation>
    <scope>NUCLEOTIDE SEQUENCE [LARGE SCALE GENOMIC DNA]</scope>
    <source>
        <strain evidence="8 9">JCM 21714</strain>
    </source>
</reference>
<dbReference type="GO" id="GO:0005886">
    <property type="term" value="C:plasma membrane"/>
    <property type="evidence" value="ECO:0007669"/>
    <property type="project" value="UniProtKB-SubCell"/>
</dbReference>
<proteinExistence type="predicted"/>
<keyword evidence="6 7" id="KW-0472">Membrane</keyword>
<dbReference type="eggNOG" id="COG1175">
    <property type="taxonomic scope" value="Bacteria"/>
</dbReference>
<dbReference type="InterPro" id="IPR035906">
    <property type="entry name" value="MetI-like_sf"/>
</dbReference>
<comment type="caution">
    <text evidence="8">The sequence shown here is derived from an EMBL/GenBank/DDBJ whole genome shotgun (WGS) entry which is preliminary data.</text>
</comment>
<gene>
    <name evidence="8" type="ORF">JCM21714_1788</name>
</gene>
<evidence type="ECO:0000313" key="8">
    <source>
        <dbReference type="EMBL" id="GAE92770.1"/>
    </source>
</evidence>
<dbReference type="SUPFAM" id="SSF161098">
    <property type="entry name" value="MetI-like"/>
    <property type="match status" value="1"/>
</dbReference>
<dbReference type="Proteomes" id="UP000019102">
    <property type="component" value="Unassembled WGS sequence"/>
</dbReference>
<evidence type="ECO:0000256" key="3">
    <source>
        <dbReference type="ARBA" id="ARBA00022475"/>
    </source>
</evidence>
<evidence type="ECO:0000256" key="5">
    <source>
        <dbReference type="ARBA" id="ARBA00022989"/>
    </source>
</evidence>
<dbReference type="EMBL" id="BAVS01000007">
    <property type="protein sequence ID" value="GAE92770.1"/>
    <property type="molecule type" value="Genomic_DNA"/>
</dbReference>
<dbReference type="AlphaFoldDB" id="W4VH93"/>
<evidence type="ECO:0000256" key="4">
    <source>
        <dbReference type="ARBA" id="ARBA00022692"/>
    </source>
</evidence>
<name>W4VH93_9BACI</name>
<accession>W4VH93</accession>
<keyword evidence="3" id="KW-1003">Cell membrane</keyword>
<evidence type="ECO:0000256" key="2">
    <source>
        <dbReference type="ARBA" id="ARBA00022448"/>
    </source>
</evidence>
<keyword evidence="4 7" id="KW-0812">Transmembrane</keyword>
<evidence type="ECO:0000256" key="6">
    <source>
        <dbReference type="ARBA" id="ARBA00023136"/>
    </source>
</evidence>
<evidence type="ECO:0000256" key="1">
    <source>
        <dbReference type="ARBA" id="ARBA00004651"/>
    </source>
</evidence>
<protein>
    <submittedName>
        <fullName evidence="8">Alpha-xyloside ABC transporter</fullName>
    </submittedName>
</protein>
<dbReference type="STRING" id="1298598.JCM21714_1788"/>
<keyword evidence="5 7" id="KW-1133">Transmembrane helix</keyword>
<organism evidence="8 9">
    <name type="scientific">Gracilibacillus boraciitolerans JCM 21714</name>
    <dbReference type="NCBI Taxonomy" id="1298598"/>
    <lineage>
        <taxon>Bacteria</taxon>
        <taxon>Bacillati</taxon>
        <taxon>Bacillota</taxon>
        <taxon>Bacilli</taxon>
        <taxon>Bacillales</taxon>
        <taxon>Bacillaceae</taxon>
        <taxon>Gracilibacillus</taxon>
    </lineage>
</organism>
<feature type="transmembrane region" description="Helical" evidence="7">
    <location>
        <begin position="45"/>
        <end position="65"/>
    </location>
</feature>
<sequence length="74" mass="8407">MLGFIYTFKVFDIVYVMTGVGPINSTEVLSTLAFRYSFTDFQFNLGAATANILFVILLLISLVYLRMIKKDEVI</sequence>
<dbReference type="Gene3D" id="1.10.3720.10">
    <property type="entry name" value="MetI-like"/>
    <property type="match status" value="1"/>
</dbReference>
<keyword evidence="2" id="KW-0813">Transport</keyword>